<dbReference type="RefSeq" id="WP_104206843.1">
    <property type="nucleotide sequence ID" value="NZ_PHHC01000083.1"/>
</dbReference>
<gene>
    <name evidence="20" type="ORF">HCUR_00824</name>
</gene>
<dbReference type="NCBIfam" id="NF003792">
    <property type="entry name" value="PRK05380.1"/>
    <property type="match status" value="1"/>
</dbReference>
<reference evidence="20 21" key="1">
    <citation type="submission" date="2017-11" db="EMBL/GenBank/DDBJ databases">
        <title>Comparative genomic analysis of Holospora spp., intranuclear symbionts of paramecia.</title>
        <authorList>
            <person name="Garushyants S.K."/>
            <person name="Beliavskaya A."/>
            <person name="Malko D.B."/>
            <person name="Logacheva M.D."/>
            <person name="Rautian M.S."/>
            <person name="Gelfand M.S."/>
        </authorList>
    </citation>
    <scope>NUCLEOTIDE SEQUENCE [LARGE SCALE GENOMIC DNA]</scope>
    <source>
        <strain evidence="21">02AZ16</strain>
    </source>
</reference>
<name>A0A2S5R8N2_9PROT</name>
<dbReference type="GO" id="GO:0097268">
    <property type="term" value="C:cytoophidium"/>
    <property type="evidence" value="ECO:0007669"/>
    <property type="project" value="UniProtKB-ARBA"/>
</dbReference>
<dbReference type="NCBIfam" id="TIGR00337">
    <property type="entry name" value="PyrG"/>
    <property type="match status" value="1"/>
</dbReference>
<keyword evidence="6" id="KW-0547">Nucleotide-binding</keyword>
<dbReference type="FunFam" id="3.40.50.880:FF:000002">
    <property type="entry name" value="CTP synthase"/>
    <property type="match status" value="1"/>
</dbReference>
<dbReference type="SUPFAM" id="SSF52317">
    <property type="entry name" value="Class I glutamine amidotransferase-like"/>
    <property type="match status" value="1"/>
</dbReference>
<dbReference type="Pfam" id="PF06418">
    <property type="entry name" value="CTP_synth_N"/>
    <property type="match status" value="1"/>
</dbReference>
<dbReference type="PANTHER" id="PTHR11550:SF0">
    <property type="entry name" value="CTP SYNTHASE-RELATED"/>
    <property type="match status" value="1"/>
</dbReference>
<keyword evidence="7" id="KW-0067">ATP-binding</keyword>
<protein>
    <recommendedName>
        <fullName evidence="13">CTP synthase</fullName>
        <ecNumber evidence="3">6.3.4.2</ecNumber>
    </recommendedName>
    <alternativeName>
        <fullName evidence="15">Cytidine 5'-triphosphate synthase</fullName>
    </alternativeName>
    <alternativeName>
        <fullName evidence="16">Cytidine triphosphate synthetase</fullName>
    </alternativeName>
    <alternativeName>
        <fullName evidence="14">UTP--ammonia ligase</fullName>
    </alternativeName>
</protein>
<evidence type="ECO:0000256" key="13">
    <source>
        <dbReference type="ARBA" id="ARBA00070745"/>
    </source>
</evidence>
<dbReference type="Proteomes" id="UP000239425">
    <property type="component" value="Unassembled WGS sequence"/>
</dbReference>
<evidence type="ECO:0000256" key="2">
    <source>
        <dbReference type="ARBA" id="ARBA00007533"/>
    </source>
</evidence>
<evidence type="ECO:0000256" key="5">
    <source>
        <dbReference type="ARBA" id="ARBA00022723"/>
    </source>
</evidence>
<evidence type="ECO:0000256" key="15">
    <source>
        <dbReference type="ARBA" id="ARBA00079941"/>
    </source>
</evidence>
<feature type="transmembrane region" description="Helical" evidence="17">
    <location>
        <begin position="6"/>
        <end position="30"/>
    </location>
</feature>
<proteinExistence type="inferred from homology"/>
<evidence type="ECO:0000313" key="20">
    <source>
        <dbReference type="EMBL" id="PPE03686.1"/>
    </source>
</evidence>
<keyword evidence="17" id="KW-0812">Transmembrane</keyword>
<comment type="pathway">
    <text evidence="1">Pyrimidine metabolism; CTP biosynthesis via de novo pathway; CTP from UDP: step 2/2.</text>
</comment>
<evidence type="ECO:0000256" key="10">
    <source>
        <dbReference type="ARBA" id="ARBA00022975"/>
    </source>
</evidence>
<dbReference type="SUPFAM" id="SSF52540">
    <property type="entry name" value="P-loop containing nucleoside triphosphate hydrolases"/>
    <property type="match status" value="1"/>
</dbReference>
<dbReference type="Pfam" id="PF00117">
    <property type="entry name" value="GATase"/>
    <property type="match status" value="1"/>
</dbReference>
<dbReference type="InterPro" id="IPR017456">
    <property type="entry name" value="CTP_synthase_N"/>
</dbReference>
<evidence type="ECO:0000313" key="21">
    <source>
        <dbReference type="Proteomes" id="UP000239425"/>
    </source>
</evidence>
<keyword evidence="10" id="KW-0665">Pyrimidine biosynthesis</keyword>
<keyword evidence="5" id="KW-0479">Metal-binding</keyword>
<sequence>MNAPSVIFVIGGVMSSLGKGIATASLGALLKARGFSVWLLKLDPYLNVDAGTLSPTQHGETFVTLQGKETDLDLGHYERFTGNTNSGWYSSGTLYQELISKERQGKFQGKTLQIIPHVTEAIKEKILSCPPGTDFILCEIGGTVGDIEGLSFLEAARQLKGDLGPKRCLFIHLSWIPYLKQVAELKTKLVQHSVMALQRVGIQPDIILCRSDRHLSTTIKQKIALFCNISHRHVIEALDAPMIYAVPLLYHQAGLDGVVMEYFERDSISPDLSAWNTLIHTMQSCQKKVKIGLLGKYTKGSDAYKSVEEALHHAGAHQDTSVEIYMIDAEHLNSEKQAKIMLEECDGIIIPGGFGSRASEGLIRGIHYGRKAKIPTFGICFGMQLMVIESVRYETSLQNATSSEFEDSGTPVVAMMFQWMEGNVLRTYQKSQGMGGTMRLGAQPCTLTEGSLAYRIYGTKEIIERHRHRYEINNLYLDEIQRSGLKIGGWSCHHPLIEMIERQDHPWYIGVQFHPEFASRPFAPHPLFVDFLRAAQELQQKRIGNIL</sequence>
<dbReference type="PANTHER" id="PTHR11550">
    <property type="entry name" value="CTP SYNTHASE"/>
    <property type="match status" value="1"/>
</dbReference>
<evidence type="ECO:0000259" key="19">
    <source>
        <dbReference type="Pfam" id="PF06418"/>
    </source>
</evidence>
<comment type="function">
    <text evidence="12">Catalyzes the ATP-dependent amination of UTP to CTP with either L-glutamine or ammonia as the source of nitrogen. Regulates intracellular CTP levels through interactions with the four ribonucleotide triphosphates.</text>
</comment>
<dbReference type="InterPro" id="IPR027417">
    <property type="entry name" value="P-loop_NTPase"/>
</dbReference>
<keyword evidence="21" id="KW-1185">Reference proteome</keyword>
<evidence type="ECO:0000256" key="8">
    <source>
        <dbReference type="ARBA" id="ARBA00022842"/>
    </source>
</evidence>
<comment type="catalytic activity">
    <reaction evidence="11">
        <text>UTP + L-glutamine + ATP + H2O = CTP + L-glutamate + ADP + phosphate + 2 H(+)</text>
        <dbReference type="Rhea" id="RHEA:26426"/>
        <dbReference type="ChEBI" id="CHEBI:15377"/>
        <dbReference type="ChEBI" id="CHEBI:15378"/>
        <dbReference type="ChEBI" id="CHEBI:29985"/>
        <dbReference type="ChEBI" id="CHEBI:30616"/>
        <dbReference type="ChEBI" id="CHEBI:37563"/>
        <dbReference type="ChEBI" id="CHEBI:43474"/>
        <dbReference type="ChEBI" id="CHEBI:46398"/>
        <dbReference type="ChEBI" id="CHEBI:58359"/>
        <dbReference type="ChEBI" id="CHEBI:456216"/>
        <dbReference type="EC" id="6.3.4.2"/>
    </reaction>
</comment>
<dbReference type="GO" id="GO:0019856">
    <property type="term" value="P:pyrimidine nucleobase biosynthetic process"/>
    <property type="evidence" value="ECO:0007669"/>
    <property type="project" value="TreeGrafter"/>
</dbReference>
<dbReference type="OrthoDB" id="9801107at2"/>
<keyword evidence="9" id="KW-0315">Glutamine amidotransferase</keyword>
<dbReference type="InterPro" id="IPR029062">
    <property type="entry name" value="Class_I_gatase-like"/>
</dbReference>
<feature type="domain" description="Glutamine amidotransferase" evidence="18">
    <location>
        <begin position="302"/>
        <end position="533"/>
    </location>
</feature>
<evidence type="ECO:0000256" key="1">
    <source>
        <dbReference type="ARBA" id="ARBA00005171"/>
    </source>
</evidence>
<keyword evidence="17" id="KW-1133">Transmembrane helix</keyword>
<evidence type="ECO:0000256" key="16">
    <source>
        <dbReference type="ARBA" id="ARBA00083191"/>
    </source>
</evidence>
<dbReference type="AlphaFoldDB" id="A0A2S5R8N2"/>
<dbReference type="GO" id="GO:0044210">
    <property type="term" value="P:'de novo' CTP biosynthetic process"/>
    <property type="evidence" value="ECO:0007669"/>
    <property type="project" value="UniProtKB-UniPathway"/>
</dbReference>
<dbReference type="InterPro" id="IPR004468">
    <property type="entry name" value="CTP_synthase"/>
</dbReference>
<dbReference type="PROSITE" id="PS51273">
    <property type="entry name" value="GATASE_TYPE_1"/>
    <property type="match status" value="1"/>
</dbReference>
<feature type="domain" description="CTP synthase N-terminal" evidence="19">
    <location>
        <begin position="7"/>
        <end position="263"/>
    </location>
</feature>
<evidence type="ECO:0000256" key="7">
    <source>
        <dbReference type="ARBA" id="ARBA00022840"/>
    </source>
</evidence>
<evidence type="ECO:0000256" key="9">
    <source>
        <dbReference type="ARBA" id="ARBA00022962"/>
    </source>
</evidence>
<organism evidence="20 21">
    <name type="scientific">Holospora curviuscula</name>
    <dbReference type="NCBI Taxonomy" id="1082868"/>
    <lineage>
        <taxon>Bacteria</taxon>
        <taxon>Pseudomonadati</taxon>
        <taxon>Pseudomonadota</taxon>
        <taxon>Alphaproteobacteria</taxon>
        <taxon>Holosporales</taxon>
        <taxon>Holosporaceae</taxon>
        <taxon>Holospora</taxon>
    </lineage>
</organism>
<evidence type="ECO:0000256" key="3">
    <source>
        <dbReference type="ARBA" id="ARBA00012291"/>
    </source>
</evidence>
<evidence type="ECO:0000256" key="12">
    <source>
        <dbReference type="ARBA" id="ARBA00059148"/>
    </source>
</evidence>
<dbReference type="Gene3D" id="3.40.50.300">
    <property type="entry name" value="P-loop containing nucleotide triphosphate hydrolases"/>
    <property type="match status" value="1"/>
</dbReference>
<dbReference type="GO" id="GO:0003883">
    <property type="term" value="F:CTP synthase activity"/>
    <property type="evidence" value="ECO:0007669"/>
    <property type="project" value="UniProtKB-EC"/>
</dbReference>
<keyword evidence="4" id="KW-0436">Ligase</keyword>
<evidence type="ECO:0000256" key="14">
    <source>
        <dbReference type="ARBA" id="ARBA00075170"/>
    </source>
</evidence>
<dbReference type="GO" id="GO:0005524">
    <property type="term" value="F:ATP binding"/>
    <property type="evidence" value="ECO:0007669"/>
    <property type="project" value="UniProtKB-KW"/>
</dbReference>
<keyword evidence="17" id="KW-0472">Membrane</keyword>
<evidence type="ECO:0000259" key="18">
    <source>
        <dbReference type="Pfam" id="PF00117"/>
    </source>
</evidence>
<evidence type="ECO:0000256" key="11">
    <source>
        <dbReference type="ARBA" id="ARBA00047781"/>
    </source>
</evidence>
<dbReference type="FunFam" id="3.40.50.300:FF:000009">
    <property type="entry name" value="CTP synthase"/>
    <property type="match status" value="1"/>
</dbReference>
<evidence type="ECO:0000256" key="4">
    <source>
        <dbReference type="ARBA" id="ARBA00022598"/>
    </source>
</evidence>
<accession>A0A2S5R8N2</accession>
<evidence type="ECO:0000256" key="17">
    <source>
        <dbReference type="SAM" id="Phobius"/>
    </source>
</evidence>
<dbReference type="GO" id="GO:0046872">
    <property type="term" value="F:metal ion binding"/>
    <property type="evidence" value="ECO:0007669"/>
    <property type="project" value="UniProtKB-KW"/>
</dbReference>
<dbReference type="InterPro" id="IPR017926">
    <property type="entry name" value="GATASE"/>
</dbReference>
<dbReference type="GO" id="GO:0005829">
    <property type="term" value="C:cytosol"/>
    <property type="evidence" value="ECO:0007669"/>
    <property type="project" value="TreeGrafter"/>
</dbReference>
<dbReference type="GO" id="GO:0042802">
    <property type="term" value="F:identical protein binding"/>
    <property type="evidence" value="ECO:0007669"/>
    <property type="project" value="TreeGrafter"/>
</dbReference>
<keyword evidence="8" id="KW-0460">Magnesium</keyword>
<dbReference type="EMBL" id="PHHC01000083">
    <property type="protein sequence ID" value="PPE03686.1"/>
    <property type="molecule type" value="Genomic_DNA"/>
</dbReference>
<evidence type="ECO:0000256" key="6">
    <source>
        <dbReference type="ARBA" id="ARBA00022741"/>
    </source>
</evidence>
<dbReference type="EC" id="6.3.4.2" evidence="3"/>
<comment type="similarity">
    <text evidence="2">Belongs to the CTP synthase family.</text>
</comment>
<dbReference type="InterPro" id="IPR033828">
    <property type="entry name" value="GATase1_CTP_Synthase"/>
</dbReference>
<dbReference type="UniPathway" id="UPA00159">
    <property type="reaction ID" value="UER00277"/>
</dbReference>
<dbReference type="Gene3D" id="3.40.50.880">
    <property type="match status" value="1"/>
</dbReference>
<dbReference type="CDD" id="cd01746">
    <property type="entry name" value="GATase1_CTP_Synthase"/>
    <property type="match status" value="1"/>
</dbReference>
<comment type="caution">
    <text evidence="20">The sequence shown here is derived from an EMBL/GenBank/DDBJ whole genome shotgun (WGS) entry which is preliminary data.</text>
</comment>